<dbReference type="SUPFAM" id="SSF56672">
    <property type="entry name" value="DNA/RNA polymerases"/>
    <property type="match status" value="1"/>
</dbReference>
<evidence type="ECO:0000313" key="1">
    <source>
        <dbReference type="EMBL" id="KAJ1200731.1"/>
    </source>
</evidence>
<gene>
    <name evidence="1" type="ORF">NDU88_004552</name>
</gene>
<sequence length="167" mass="18876">MIKSHLICWQVKLIDELLQYAKYCSDEIELKQKKLKEKAMVMQIKAAQTGAQGNFIQQMPQQHGNVMFQPQMRVKELHPDLQGTVRENGWNLTGKEVVLIKGVEPIMVTLKSNAVFPKLPQNNMAQDVLMKVSQIITDFVKQGVLKEMLSSPCNSPIMGLKKPCGKV</sequence>
<dbReference type="Gene3D" id="3.10.10.10">
    <property type="entry name" value="HIV Type 1 Reverse Transcriptase, subunit A, domain 1"/>
    <property type="match status" value="1"/>
</dbReference>
<accession>A0AAV7VJ49</accession>
<dbReference type="Proteomes" id="UP001066276">
    <property type="component" value="Chromosome 2_1"/>
</dbReference>
<dbReference type="InterPro" id="IPR043502">
    <property type="entry name" value="DNA/RNA_pol_sf"/>
</dbReference>
<reference evidence="1" key="1">
    <citation type="journal article" date="2022" name="bioRxiv">
        <title>Sequencing and chromosome-scale assembly of the giantPleurodeles waltlgenome.</title>
        <authorList>
            <person name="Brown T."/>
            <person name="Elewa A."/>
            <person name="Iarovenko S."/>
            <person name="Subramanian E."/>
            <person name="Araus A.J."/>
            <person name="Petzold A."/>
            <person name="Susuki M."/>
            <person name="Suzuki K.-i.T."/>
            <person name="Hayashi T."/>
            <person name="Toyoda A."/>
            <person name="Oliveira C."/>
            <person name="Osipova E."/>
            <person name="Leigh N.D."/>
            <person name="Simon A."/>
            <person name="Yun M.H."/>
        </authorList>
    </citation>
    <scope>NUCLEOTIDE SEQUENCE</scope>
    <source>
        <strain evidence="1">20211129_DDA</strain>
        <tissue evidence="1">Liver</tissue>
    </source>
</reference>
<dbReference type="EMBL" id="JANPWB010000003">
    <property type="protein sequence ID" value="KAJ1200731.1"/>
    <property type="molecule type" value="Genomic_DNA"/>
</dbReference>
<keyword evidence="2" id="KW-1185">Reference proteome</keyword>
<evidence type="ECO:0000313" key="2">
    <source>
        <dbReference type="Proteomes" id="UP001066276"/>
    </source>
</evidence>
<organism evidence="1 2">
    <name type="scientific">Pleurodeles waltl</name>
    <name type="common">Iberian ribbed newt</name>
    <dbReference type="NCBI Taxonomy" id="8319"/>
    <lineage>
        <taxon>Eukaryota</taxon>
        <taxon>Metazoa</taxon>
        <taxon>Chordata</taxon>
        <taxon>Craniata</taxon>
        <taxon>Vertebrata</taxon>
        <taxon>Euteleostomi</taxon>
        <taxon>Amphibia</taxon>
        <taxon>Batrachia</taxon>
        <taxon>Caudata</taxon>
        <taxon>Salamandroidea</taxon>
        <taxon>Salamandridae</taxon>
        <taxon>Pleurodelinae</taxon>
        <taxon>Pleurodeles</taxon>
    </lineage>
</organism>
<dbReference type="AlphaFoldDB" id="A0AAV7VJ49"/>
<proteinExistence type="predicted"/>
<protein>
    <submittedName>
        <fullName evidence="1">Uncharacterized protein</fullName>
    </submittedName>
</protein>
<comment type="caution">
    <text evidence="1">The sequence shown here is derived from an EMBL/GenBank/DDBJ whole genome shotgun (WGS) entry which is preliminary data.</text>
</comment>
<name>A0AAV7VJ49_PLEWA</name>